<keyword evidence="4" id="KW-0808">Transferase</keyword>
<dbReference type="PANTHER" id="PTHR43711:SF31">
    <property type="entry name" value="HISTIDINE KINASE"/>
    <property type="match status" value="1"/>
</dbReference>
<dbReference type="eggNOG" id="COG2205">
    <property type="taxonomic scope" value="Bacteria"/>
</dbReference>
<evidence type="ECO:0000256" key="6">
    <source>
        <dbReference type="ARBA" id="ARBA00023012"/>
    </source>
</evidence>
<evidence type="ECO:0000256" key="3">
    <source>
        <dbReference type="ARBA" id="ARBA00022553"/>
    </source>
</evidence>
<keyword evidence="5 9" id="KW-0418">Kinase</keyword>
<dbReference type="FunFam" id="3.30.565.10:FF:000006">
    <property type="entry name" value="Sensor histidine kinase WalK"/>
    <property type="match status" value="1"/>
</dbReference>
<evidence type="ECO:0000256" key="2">
    <source>
        <dbReference type="ARBA" id="ARBA00012438"/>
    </source>
</evidence>
<dbReference type="PROSITE" id="PS50113">
    <property type="entry name" value="PAC"/>
    <property type="match status" value="1"/>
</dbReference>
<sequence length="438" mass="49521">MPAIFEGLQQHRDCGDLPPRTYIRLRRHQLKFHIEGRFVGQYDRHRKLRRVVFLFRDTEEEISRKFILDTALSQTKIFPWSFDPDSNLLTIGRRWFAYLGLPNDGDTISAETFFSLVHPDDRKALSQAFANRLAGEPAPDTVTYRLRRGDGTWEWFEEQSVSPGRAADGLPYRIAGICQSIQAHKEVEGRLCEARDKARENDRLKSAFLANMSHEIRTPLNAIIGFANLVTCDDVPFSETERQEYSRLISANGDQLLRLISDILDLSKIESNTMEFCFGDQSLHTLLSDIYQSQLLTMPPQVELRLELPQADTTIRTDASRLKQVINNLINNAAKFTDRGSITFGYRTDEGAGEVELFVRDTGKGISQEHVGRIFERFYKTDSNAKGVGLGLSICRTIIEILGGDISVVSAPGKGTCFKIVHPVRRTETAAETAGAYR</sequence>
<gene>
    <name evidence="9" type="ORF">B5G41_06540</name>
</gene>
<dbReference type="SMART" id="SM00388">
    <property type="entry name" value="HisKA"/>
    <property type="match status" value="1"/>
</dbReference>
<feature type="domain" description="Histidine kinase" evidence="7">
    <location>
        <begin position="211"/>
        <end position="426"/>
    </location>
</feature>
<dbReference type="PROSITE" id="PS50109">
    <property type="entry name" value="HIS_KIN"/>
    <property type="match status" value="1"/>
</dbReference>
<dbReference type="InterPro" id="IPR000014">
    <property type="entry name" value="PAS"/>
</dbReference>
<dbReference type="InterPro" id="IPR036890">
    <property type="entry name" value="HATPase_C_sf"/>
</dbReference>
<evidence type="ECO:0000313" key="9">
    <source>
        <dbReference type="EMBL" id="OUN04109.1"/>
    </source>
</evidence>
<dbReference type="Pfam" id="PF08447">
    <property type="entry name" value="PAS_3"/>
    <property type="match status" value="1"/>
</dbReference>
<dbReference type="InterPro" id="IPR013655">
    <property type="entry name" value="PAS_fold_3"/>
</dbReference>
<dbReference type="OrthoDB" id="9796457at2"/>
<comment type="catalytic activity">
    <reaction evidence="1">
        <text>ATP + protein L-histidine = ADP + protein N-phospho-L-histidine.</text>
        <dbReference type="EC" id="2.7.13.3"/>
    </reaction>
</comment>
<dbReference type="InterPro" id="IPR004358">
    <property type="entry name" value="Sig_transdc_His_kin-like_C"/>
</dbReference>
<reference evidence="10" key="1">
    <citation type="submission" date="2017-04" db="EMBL/GenBank/DDBJ databases">
        <title>Function of individual gut microbiota members based on whole genome sequencing of pure cultures obtained from chicken caecum.</title>
        <authorList>
            <person name="Medvecky M."/>
            <person name="Cejkova D."/>
            <person name="Polansky O."/>
            <person name="Karasova D."/>
            <person name="Kubasova T."/>
            <person name="Cizek A."/>
            <person name="Rychlik I."/>
        </authorList>
    </citation>
    <scope>NUCLEOTIDE SEQUENCE [LARGE SCALE GENOMIC DNA]</scope>
    <source>
        <strain evidence="10">An90</strain>
    </source>
</reference>
<keyword evidence="6" id="KW-0902">Two-component regulatory system</keyword>
<dbReference type="NCBIfam" id="TIGR00229">
    <property type="entry name" value="sensory_box"/>
    <property type="match status" value="1"/>
</dbReference>
<dbReference type="GO" id="GO:0000155">
    <property type="term" value="F:phosphorelay sensor kinase activity"/>
    <property type="evidence" value="ECO:0007669"/>
    <property type="project" value="InterPro"/>
</dbReference>
<dbReference type="InterPro" id="IPR050736">
    <property type="entry name" value="Sensor_HK_Regulatory"/>
</dbReference>
<keyword evidence="3" id="KW-0597">Phosphoprotein</keyword>
<dbReference type="EC" id="2.7.13.3" evidence="2"/>
<dbReference type="Gene3D" id="3.30.450.20">
    <property type="entry name" value="PAS domain"/>
    <property type="match status" value="1"/>
</dbReference>
<dbReference type="InterPro" id="IPR035965">
    <property type="entry name" value="PAS-like_dom_sf"/>
</dbReference>
<dbReference type="InterPro" id="IPR000700">
    <property type="entry name" value="PAS-assoc_C"/>
</dbReference>
<dbReference type="EMBL" id="NFHB01000003">
    <property type="protein sequence ID" value="OUN04109.1"/>
    <property type="molecule type" value="Genomic_DNA"/>
</dbReference>
<evidence type="ECO:0000256" key="4">
    <source>
        <dbReference type="ARBA" id="ARBA00022679"/>
    </source>
</evidence>
<dbReference type="InterPro" id="IPR003594">
    <property type="entry name" value="HATPase_dom"/>
</dbReference>
<dbReference type="PANTHER" id="PTHR43711">
    <property type="entry name" value="TWO-COMPONENT HISTIDINE KINASE"/>
    <property type="match status" value="1"/>
</dbReference>
<evidence type="ECO:0000256" key="1">
    <source>
        <dbReference type="ARBA" id="ARBA00000085"/>
    </source>
</evidence>
<dbReference type="CDD" id="cd00130">
    <property type="entry name" value="PAS"/>
    <property type="match status" value="1"/>
</dbReference>
<dbReference type="InterPro" id="IPR003661">
    <property type="entry name" value="HisK_dim/P_dom"/>
</dbReference>
<evidence type="ECO:0000256" key="5">
    <source>
        <dbReference type="ARBA" id="ARBA00022777"/>
    </source>
</evidence>
<dbReference type="Gene3D" id="1.10.287.130">
    <property type="match status" value="1"/>
</dbReference>
<dbReference type="Gene3D" id="3.30.565.10">
    <property type="entry name" value="Histidine kinase-like ATPase, C-terminal domain"/>
    <property type="match status" value="1"/>
</dbReference>
<dbReference type="SMART" id="SM00387">
    <property type="entry name" value="HATPase_c"/>
    <property type="match status" value="1"/>
</dbReference>
<comment type="caution">
    <text evidence="9">The sequence shown here is derived from an EMBL/GenBank/DDBJ whole genome shotgun (WGS) entry which is preliminary data.</text>
</comment>
<dbReference type="Pfam" id="PF00512">
    <property type="entry name" value="HisKA"/>
    <property type="match status" value="1"/>
</dbReference>
<evidence type="ECO:0000259" key="7">
    <source>
        <dbReference type="PROSITE" id="PS50109"/>
    </source>
</evidence>
<dbReference type="PRINTS" id="PR00344">
    <property type="entry name" value="BCTRLSENSOR"/>
</dbReference>
<dbReference type="Proteomes" id="UP000195772">
    <property type="component" value="Unassembled WGS sequence"/>
</dbReference>
<dbReference type="RefSeq" id="WP_032135901.1">
    <property type="nucleotide sequence ID" value="NZ_JADNCE010000004.1"/>
</dbReference>
<dbReference type="AlphaFoldDB" id="A0A1Y3R3A0"/>
<dbReference type="CDD" id="cd00082">
    <property type="entry name" value="HisKA"/>
    <property type="match status" value="1"/>
</dbReference>
<accession>A0A1Y3R3A0</accession>
<protein>
    <recommendedName>
        <fullName evidence="2">histidine kinase</fullName>
        <ecNumber evidence="2">2.7.13.3</ecNumber>
    </recommendedName>
</protein>
<name>A0A1Y3R3A0_9BACT</name>
<dbReference type="Pfam" id="PF02518">
    <property type="entry name" value="HATPase_c"/>
    <property type="match status" value="1"/>
</dbReference>
<feature type="domain" description="PAC" evidence="8">
    <location>
        <begin position="140"/>
        <end position="193"/>
    </location>
</feature>
<evidence type="ECO:0000259" key="8">
    <source>
        <dbReference type="PROSITE" id="PS50113"/>
    </source>
</evidence>
<evidence type="ECO:0000313" key="10">
    <source>
        <dbReference type="Proteomes" id="UP000195772"/>
    </source>
</evidence>
<dbReference type="InterPro" id="IPR005467">
    <property type="entry name" value="His_kinase_dom"/>
</dbReference>
<dbReference type="InterPro" id="IPR036097">
    <property type="entry name" value="HisK_dim/P_sf"/>
</dbReference>
<dbReference type="SUPFAM" id="SSF55785">
    <property type="entry name" value="PYP-like sensor domain (PAS domain)"/>
    <property type="match status" value="1"/>
</dbReference>
<organism evidence="9 10">
    <name type="scientific">Alistipes onderdonkii</name>
    <dbReference type="NCBI Taxonomy" id="328813"/>
    <lineage>
        <taxon>Bacteria</taxon>
        <taxon>Pseudomonadati</taxon>
        <taxon>Bacteroidota</taxon>
        <taxon>Bacteroidia</taxon>
        <taxon>Bacteroidales</taxon>
        <taxon>Rikenellaceae</taxon>
        <taxon>Alistipes</taxon>
    </lineage>
</organism>
<dbReference type="SUPFAM" id="SSF47384">
    <property type="entry name" value="Homodimeric domain of signal transducing histidine kinase"/>
    <property type="match status" value="1"/>
</dbReference>
<proteinExistence type="predicted"/>
<dbReference type="SUPFAM" id="SSF55874">
    <property type="entry name" value="ATPase domain of HSP90 chaperone/DNA topoisomerase II/histidine kinase"/>
    <property type="match status" value="1"/>
</dbReference>